<accession>A0A432DZT5</accession>
<dbReference type="SUPFAM" id="SSF51735">
    <property type="entry name" value="NAD(P)-binding Rossmann-fold domains"/>
    <property type="match status" value="1"/>
</dbReference>
<dbReference type="GO" id="GO:0016491">
    <property type="term" value="F:oxidoreductase activity"/>
    <property type="evidence" value="ECO:0007669"/>
    <property type="project" value="UniProtKB-KW"/>
</dbReference>
<keyword evidence="2" id="KW-0560">Oxidoreductase</keyword>
<dbReference type="InterPro" id="IPR051911">
    <property type="entry name" value="SDR_oxidoreductase"/>
</dbReference>
<proteinExistence type="inferred from homology"/>
<evidence type="ECO:0000256" key="1">
    <source>
        <dbReference type="ARBA" id="ARBA00006484"/>
    </source>
</evidence>
<gene>
    <name evidence="4" type="ORF">EJ377_05470</name>
</gene>
<protein>
    <submittedName>
        <fullName evidence="4">SDR family oxidoreductase</fullName>
    </submittedName>
</protein>
<comment type="caution">
    <text evidence="4">The sequence shown here is derived from an EMBL/GenBank/DDBJ whole genome shotgun (WGS) entry which is preliminary data.</text>
</comment>
<dbReference type="Proteomes" id="UP000276953">
    <property type="component" value="Unassembled WGS sequence"/>
</dbReference>
<name>A0A432DZT5_9FLAO</name>
<dbReference type="AlphaFoldDB" id="A0A432DZT5"/>
<evidence type="ECO:0000256" key="2">
    <source>
        <dbReference type="ARBA" id="ARBA00023002"/>
    </source>
</evidence>
<reference evidence="4 5" key="1">
    <citation type="submission" date="2018-12" db="EMBL/GenBank/DDBJ databases">
        <title>Draft Genome Sequence of Chryseobacterium arthrosphaerae strain ED882-96 Isolated from the Blood of a Patient with Liver Cirrhosis in Taiwan.</title>
        <authorList>
            <person name="Lin J.-N."/>
            <person name="Lai C.-H."/>
            <person name="Yang C.-H."/>
            <person name="Huang Y.-H."/>
        </authorList>
    </citation>
    <scope>NUCLEOTIDE SEQUENCE [LARGE SCALE GENOMIC DNA]</scope>
    <source>
        <strain evidence="4 5">ED882-96</strain>
    </source>
</reference>
<evidence type="ECO:0000313" key="4">
    <source>
        <dbReference type="EMBL" id="RTZ49743.1"/>
    </source>
</evidence>
<comment type="similarity">
    <text evidence="1 3">Belongs to the short-chain dehydrogenases/reductases (SDR) family.</text>
</comment>
<organism evidence="4 5">
    <name type="scientific">Chryseobacterium arthrosphaerae</name>
    <dbReference type="NCBI Taxonomy" id="651561"/>
    <lineage>
        <taxon>Bacteria</taxon>
        <taxon>Pseudomonadati</taxon>
        <taxon>Bacteroidota</taxon>
        <taxon>Flavobacteriia</taxon>
        <taxon>Flavobacteriales</taxon>
        <taxon>Weeksellaceae</taxon>
        <taxon>Chryseobacterium group</taxon>
        <taxon>Chryseobacterium</taxon>
    </lineage>
</organism>
<dbReference type="Pfam" id="PF00106">
    <property type="entry name" value="adh_short"/>
    <property type="match status" value="1"/>
</dbReference>
<dbReference type="PANTHER" id="PTHR43976">
    <property type="entry name" value="SHORT CHAIN DEHYDROGENASE"/>
    <property type="match status" value="1"/>
</dbReference>
<dbReference type="PRINTS" id="PR00080">
    <property type="entry name" value="SDRFAMILY"/>
</dbReference>
<dbReference type="PROSITE" id="PS00061">
    <property type="entry name" value="ADH_SHORT"/>
    <property type="match status" value="1"/>
</dbReference>
<evidence type="ECO:0000256" key="3">
    <source>
        <dbReference type="RuleBase" id="RU000363"/>
    </source>
</evidence>
<evidence type="ECO:0000313" key="5">
    <source>
        <dbReference type="Proteomes" id="UP000276953"/>
    </source>
</evidence>
<dbReference type="PANTHER" id="PTHR43976:SF16">
    <property type="entry name" value="SHORT-CHAIN DEHYDROGENASE_REDUCTASE FAMILY PROTEIN"/>
    <property type="match status" value="1"/>
</dbReference>
<dbReference type="EMBL" id="RYFC01000001">
    <property type="protein sequence ID" value="RTZ49743.1"/>
    <property type="molecule type" value="Genomic_DNA"/>
</dbReference>
<dbReference type="CDD" id="cd05374">
    <property type="entry name" value="17beta-HSD-like_SDR_c"/>
    <property type="match status" value="1"/>
</dbReference>
<dbReference type="InterPro" id="IPR002347">
    <property type="entry name" value="SDR_fam"/>
</dbReference>
<dbReference type="InterPro" id="IPR036291">
    <property type="entry name" value="NAD(P)-bd_dom_sf"/>
</dbReference>
<dbReference type="InterPro" id="IPR020904">
    <property type="entry name" value="Sc_DH/Rdtase_CS"/>
</dbReference>
<sequence>METKKVWFVTGASKGLGFELVKKLLSEGFQVAATSRTVESLISSIGETSENFLPLGANITDNNDIKSAIDKTVEHFGKIDVVVNNAGYGQIGTLEELTDEEARENYAVNVFGTLNVIRNAMPYLREQRSGNIFNISSVGGYSANFPGWGIYCSTKFAVAGFTEALAEEVKDFGIHATVVYPGYFRTDFLQKDSVKTPSNPIQAYEAARNSEQAHLNEINGNQPNDPVKAADVLIQISKEKNPPVHLLLGVGTIEFLNNKIDILKKDAEKWKASPFQQRSDDIIISSALFKMKPRISYTI</sequence>
<dbReference type="Gene3D" id="3.40.50.720">
    <property type="entry name" value="NAD(P)-binding Rossmann-like Domain"/>
    <property type="match status" value="1"/>
</dbReference>
<dbReference type="PRINTS" id="PR00081">
    <property type="entry name" value="GDHRDH"/>
</dbReference>